<dbReference type="PANTHER" id="PTHR11959:SF1">
    <property type="entry name" value="4-HYDROXYPHENYLPYRUVATE DIOXYGENASE"/>
    <property type="match status" value="1"/>
</dbReference>
<comment type="cofactor">
    <cofactor evidence="1">
        <name>Fe cation</name>
        <dbReference type="ChEBI" id="CHEBI:24875"/>
    </cofactor>
</comment>
<evidence type="ECO:0000259" key="6">
    <source>
        <dbReference type="PROSITE" id="PS51819"/>
    </source>
</evidence>
<keyword evidence="7" id="KW-0223">Dioxygenase</keyword>
<feature type="domain" description="VOC" evidence="6">
    <location>
        <begin position="1"/>
        <end position="112"/>
    </location>
</feature>
<keyword evidence="5" id="KW-0408">Iron</keyword>
<keyword evidence="7" id="KW-0670">Pyruvate</keyword>
<dbReference type="InterPro" id="IPR005956">
    <property type="entry name" value="4OHPhenylPyrv_dOase"/>
</dbReference>
<dbReference type="EMBL" id="MAYW01000211">
    <property type="protein sequence ID" value="ODS30535.1"/>
    <property type="molecule type" value="Genomic_DNA"/>
</dbReference>
<protein>
    <submittedName>
        <fullName evidence="7">4-hydroxyphenylpyruvate dioxygenase</fullName>
        <ecNumber evidence="7">1.13.11.27</ecNumber>
    </submittedName>
</protein>
<accession>A0A1E3X4I0</accession>
<dbReference type="GO" id="GO:0003868">
    <property type="term" value="F:4-hydroxyphenylpyruvate dioxygenase activity"/>
    <property type="evidence" value="ECO:0007669"/>
    <property type="project" value="UniProtKB-EC"/>
</dbReference>
<reference evidence="7 8" key="1">
    <citation type="submission" date="2016-07" db="EMBL/GenBank/DDBJ databases">
        <title>Draft genome of Scalindua rubra, obtained from a brine-seawater interface in the Red Sea, sheds light on salt adaptation in anammox bacteria.</title>
        <authorList>
            <person name="Speth D.R."/>
            <person name="Lagkouvardos I."/>
            <person name="Wang Y."/>
            <person name="Qian P.-Y."/>
            <person name="Dutilh B.E."/>
            <person name="Jetten M.S."/>
        </authorList>
    </citation>
    <scope>NUCLEOTIDE SEQUENCE [LARGE SCALE GENOMIC DNA]</scope>
    <source>
        <strain evidence="7">BSI-1</strain>
    </source>
</reference>
<dbReference type="InterPro" id="IPR041736">
    <property type="entry name" value="4OHPhenylPyrv_dOase_N"/>
</dbReference>
<dbReference type="Proteomes" id="UP000094056">
    <property type="component" value="Unassembled WGS sequence"/>
</dbReference>
<gene>
    <name evidence="7" type="primary">hpd_2</name>
    <name evidence="7" type="ORF">SCARUB_04356</name>
</gene>
<evidence type="ECO:0000256" key="1">
    <source>
        <dbReference type="ARBA" id="ARBA00001962"/>
    </source>
</evidence>
<keyword evidence="7" id="KW-0560">Oxidoreductase</keyword>
<dbReference type="EC" id="1.13.11.27" evidence="7"/>
<sequence>MRKPWDSKSKAMQAPRQVAATACPTTLRKIKLVVTSGLQPDTYDIVSFVTRHGDGVKRWAYAVDDVEGAFELAVRRGAIPIQKPEQQKDDNGFVVDAAIRIYDDSEIVFINYDNYKGIFRPGFSEPV</sequence>
<dbReference type="PROSITE" id="PS51819">
    <property type="entry name" value="VOC"/>
    <property type="match status" value="1"/>
</dbReference>
<organism evidence="7 8">
    <name type="scientific">Candidatus Scalindua rubra</name>
    <dbReference type="NCBI Taxonomy" id="1872076"/>
    <lineage>
        <taxon>Bacteria</taxon>
        <taxon>Pseudomonadati</taxon>
        <taxon>Planctomycetota</taxon>
        <taxon>Candidatus Brocadiia</taxon>
        <taxon>Candidatus Brocadiales</taxon>
        <taxon>Candidatus Scalinduaceae</taxon>
        <taxon>Candidatus Scalindua</taxon>
    </lineage>
</organism>
<dbReference type="CDD" id="cd08342">
    <property type="entry name" value="HPPD_N_like"/>
    <property type="match status" value="1"/>
</dbReference>
<dbReference type="SUPFAM" id="SSF54593">
    <property type="entry name" value="Glyoxalase/Bleomycin resistance protein/Dihydroxybiphenyl dioxygenase"/>
    <property type="match status" value="1"/>
</dbReference>
<comment type="similarity">
    <text evidence="2">Belongs to the 4HPPD family.</text>
</comment>
<keyword evidence="3" id="KW-0479">Metal-binding</keyword>
<keyword evidence="4" id="KW-0677">Repeat</keyword>
<evidence type="ECO:0000256" key="4">
    <source>
        <dbReference type="ARBA" id="ARBA00022737"/>
    </source>
</evidence>
<dbReference type="Gene3D" id="3.10.180.10">
    <property type="entry name" value="2,3-Dihydroxybiphenyl 1,2-Dioxygenase, domain 1"/>
    <property type="match status" value="1"/>
</dbReference>
<dbReference type="AlphaFoldDB" id="A0A1E3X4I0"/>
<comment type="caution">
    <text evidence="7">The sequence shown here is derived from an EMBL/GenBank/DDBJ whole genome shotgun (WGS) entry which is preliminary data.</text>
</comment>
<evidence type="ECO:0000256" key="2">
    <source>
        <dbReference type="ARBA" id="ARBA00005877"/>
    </source>
</evidence>
<proteinExistence type="inferred from homology"/>
<name>A0A1E3X4I0_9BACT</name>
<dbReference type="GO" id="GO:0006572">
    <property type="term" value="P:L-tyrosine catabolic process"/>
    <property type="evidence" value="ECO:0007669"/>
    <property type="project" value="TreeGrafter"/>
</dbReference>
<dbReference type="GO" id="GO:0046872">
    <property type="term" value="F:metal ion binding"/>
    <property type="evidence" value="ECO:0007669"/>
    <property type="project" value="UniProtKB-KW"/>
</dbReference>
<evidence type="ECO:0000313" key="7">
    <source>
        <dbReference type="EMBL" id="ODS30535.1"/>
    </source>
</evidence>
<evidence type="ECO:0000313" key="8">
    <source>
        <dbReference type="Proteomes" id="UP000094056"/>
    </source>
</evidence>
<dbReference type="InterPro" id="IPR029068">
    <property type="entry name" value="Glyas_Bleomycin-R_OHBP_Dase"/>
</dbReference>
<dbReference type="PANTHER" id="PTHR11959">
    <property type="entry name" value="4-HYDROXYPHENYLPYRUVATE DIOXYGENASE"/>
    <property type="match status" value="1"/>
</dbReference>
<dbReference type="InterPro" id="IPR037523">
    <property type="entry name" value="VOC_core"/>
</dbReference>
<evidence type="ECO:0000256" key="3">
    <source>
        <dbReference type="ARBA" id="ARBA00022723"/>
    </source>
</evidence>
<evidence type="ECO:0000256" key="5">
    <source>
        <dbReference type="ARBA" id="ARBA00023004"/>
    </source>
</evidence>